<feature type="transmembrane region" description="Helical" evidence="2">
    <location>
        <begin position="94"/>
        <end position="114"/>
    </location>
</feature>
<evidence type="ECO:0000256" key="1">
    <source>
        <dbReference type="SAM" id="Coils"/>
    </source>
</evidence>
<dbReference type="AlphaFoldDB" id="A0A955IC49"/>
<name>A0A955IC49_9BACT</name>
<feature type="transmembrane region" description="Helical" evidence="2">
    <location>
        <begin position="7"/>
        <end position="24"/>
    </location>
</feature>
<reference evidence="3" key="2">
    <citation type="journal article" date="2021" name="Microbiome">
        <title>Successional dynamics and alternative stable states in a saline activated sludge microbial community over 9 years.</title>
        <authorList>
            <person name="Wang Y."/>
            <person name="Ye J."/>
            <person name="Ju F."/>
            <person name="Liu L."/>
            <person name="Boyd J.A."/>
            <person name="Deng Y."/>
            <person name="Parks D.H."/>
            <person name="Jiang X."/>
            <person name="Yin X."/>
            <person name="Woodcroft B.J."/>
            <person name="Tyson G.W."/>
            <person name="Hugenholtz P."/>
            <person name="Polz M.F."/>
            <person name="Zhang T."/>
        </authorList>
    </citation>
    <scope>NUCLEOTIDE SEQUENCE</scope>
    <source>
        <strain evidence="3">HKST-UBA13</strain>
    </source>
</reference>
<evidence type="ECO:0000256" key="2">
    <source>
        <dbReference type="SAM" id="Phobius"/>
    </source>
</evidence>
<feature type="transmembrane region" description="Helical" evidence="2">
    <location>
        <begin position="126"/>
        <end position="147"/>
    </location>
</feature>
<keyword evidence="2" id="KW-1133">Transmembrane helix</keyword>
<evidence type="ECO:0000313" key="4">
    <source>
        <dbReference type="Proteomes" id="UP000775877"/>
    </source>
</evidence>
<dbReference type="Proteomes" id="UP000775877">
    <property type="component" value="Unassembled WGS sequence"/>
</dbReference>
<proteinExistence type="predicted"/>
<comment type="caution">
    <text evidence="3">The sequence shown here is derived from an EMBL/GenBank/DDBJ whole genome shotgun (WGS) entry which is preliminary data.</text>
</comment>
<organism evidence="3 4">
    <name type="scientific">Candidatus Dojkabacteria bacterium</name>
    <dbReference type="NCBI Taxonomy" id="2099670"/>
    <lineage>
        <taxon>Bacteria</taxon>
        <taxon>Candidatus Dojkabacteria</taxon>
    </lineage>
</organism>
<feature type="transmembrane region" description="Helical" evidence="2">
    <location>
        <begin position="159"/>
        <end position="178"/>
    </location>
</feature>
<evidence type="ECO:0000313" key="3">
    <source>
        <dbReference type="EMBL" id="MCA9380693.1"/>
    </source>
</evidence>
<reference evidence="3" key="1">
    <citation type="submission" date="2020-04" db="EMBL/GenBank/DDBJ databases">
        <authorList>
            <person name="Zhang T."/>
        </authorList>
    </citation>
    <scope>NUCLEOTIDE SEQUENCE</scope>
    <source>
        <strain evidence="3">HKST-UBA13</strain>
    </source>
</reference>
<keyword evidence="1" id="KW-0175">Coiled coil</keyword>
<keyword evidence="2" id="KW-0472">Membrane</keyword>
<sequence>MNRKIGSIFLGITLIIIGGIFTLENYIPSFSVNWEIAWPIFLVIPGLFLWSIWIMSAKPSQEYKILIPANILMFIGIISFINAFLVHYTEDESVWGLTTFMYPGAFAITFWIAWAASEMKDAGLKTVALIASIITLVTLVVITPLEYFDIQISDTVDDLLIPTILLVSGVIVMFSPIFEKKSKTKLQKVEEKIESTTEKVERIIENIFEKND</sequence>
<gene>
    <name evidence="3" type="ORF">KC678_00315</name>
</gene>
<feature type="coiled-coil region" evidence="1">
    <location>
        <begin position="179"/>
        <end position="206"/>
    </location>
</feature>
<feature type="transmembrane region" description="Helical" evidence="2">
    <location>
        <begin position="36"/>
        <end position="53"/>
    </location>
</feature>
<feature type="transmembrane region" description="Helical" evidence="2">
    <location>
        <begin position="65"/>
        <end position="88"/>
    </location>
</feature>
<keyword evidence="2" id="KW-0812">Transmembrane</keyword>
<protein>
    <submittedName>
        <fullName evidence="3">MgtC/SapB family protein</fullName>
    </submittedName>
</protein>
<accession>A0A955IC49</accession>
<dbReference type="EMBL" id="JAGQLJ010000005">
    <property type="protein sequence ID" value="MCA9380693.1"/>
    <property type="molecule type" value="Genomic_DNA"/>
</dbReference>